<name>A0ACD3AEE3_9AGAR</name>
<sequence length="232" mass="25713">MIQEQVLTGGDMLKKFGSDKTENVTVLHQMLNSENFKINALQFPKELLPIENQAWDGITENPVSITSLGKFVGEFIGFITIGLVYYGGLYCQHQYFGLQRPTLGLQMPASGLIVSFFTTCVFAFFLSYSASSPSLPPTTITTTTIYNHPTTITTTIYNHPTTITTTNYNHPITVTTMNYDHSIIMTTTTHTTITTTICDYPTTMTTTTLTLATFIDTKTVTVTSSAHCNYSF</sequence>
<protein>
    <submittedName>
        <fullName evidence="1">Uncharacterized protein</fullName>
    </submittedName>
</protein>
<organism evidence="1 2">
    <name type="scientific">Pluteus cervinus</name>
    <dbReference type="NCBI Taxonomy" id="181527"/>
    <lineage>
        <taxon>Eukaryota</taxon>
        <taxon>Fungi</taxon>
        <taxon>Dikarya</taxon>
        <taxon>Basidiomycota</taxon>
        <taxon>Agaricomycotina</taxon>
        <taxon>Agaricomycetes</taxon>
        <taxon>Agaricomycetidae</taxon>
        <taxon>Agaricales</taxon>
        <taxon>Pluteineae</taxon>
        <taxon>Pluteaceae</taxon>
        <taxon>Pluteus</taxon>
    </lineage>
</organism>
<accession>A0ACD3AEE3</accession>
<reference evidence="1 2" key="1">
    <citation type="journal article" date="2019" name="Nat. Ecol. Evol.">
        <title>Megaphylogeny resolves global patterns of mushroom evolution.</title>
        <authorList>
            <person name="Varga T."/>
            <person name="Krizsan K."/>
            <person name="Foldi C."/>
            <person name="Dima B."/>
            <person name="Sanchez-Garcia M."/>
            <person name="Sanchez-Ramirez S."/>
            <person name="Szollosi G.J."/>
            <person name="Szarkandi J.G."/>
            <person name="Papp V."/>
            <person name="Albert L."/>
            <person name="Andreopoulos W."/>
            <person name="Angelini C."/>
            <person name="Antonin V."/>
            <person name="Barry K.W."/>
            <person name="Bougher N.L."/>
            <person name="Buchanan P."/>
            <person name="Buyck B."/>
            <person name="Bense V."/>
            <person name="Catcheside P."/>
            <person name="Chovatia M."/>
            <person name="Cooper J."/>
            <person name="Damon W."/>
            <person name="Desjardin D."/>
            <person name="Finy P."/>
            <person name="Geml J."/>
            <person name="Haridas S."/>
            <person name="Hughes K."/>
            <person name="Justo A."/>
            <person name="Karasinski D."/>
            <person name="Kautmanova I."/>
            <person name="Kiss B."/>
            <person name="Kocsube S."/>
            <person name="Kotiranta H."/>
            <person name="LaButti K.M."/>
            <person name="Lechner B.E."/>
            <person name="Liimatainen K."/>
            <person name="Lipzen A."/>
            <person name="Lukacs Z."/>
            <person name="Mihaltcheva S."/>
            <person name="Morgado L.N."/>
            <person name="Niskanen T."/>
            <person name="Noordeloos M.E."/>
            <person name="Ohm R.A."/>
            <person name="Ortiz-Santana B."/>
            <person name="Ovrebo C."/>
            <person name="Racz N."/>
            <person name="Riley R."/>
            <person name="Savchenko A."/>
            <person name="Shiryaev A."/>
            <person name="Soop K."/>
            <person name="Spirin V."/>
            <person name="Szebenyi C."/>
            <person name="Tomsovsky M."/>
            <person name="Tulloss R.E."/>
            <person name="Uehling J."/>
            <person name="Grigoriev I.V."/>
            <person name="Vagvolgyi C."/>
            <person name="Papp T."/>
            <person name="Martin F.M."/>
            <person name="Miettinen O."/>
            <person name="Hibbett D.S."/>
            <person name="Nagy L.G."/>
        </authorList>
    </citation>
    <scope>NUCLEOTIDE SEQUENCE [LARGE SCALE GENOMIC DNA]</scope>
    <source>
        <strain evidence="1 2">NL-1719</strain>
    </source>
</reference>
<evidence type="ECO:0000313" key="1">
    <source>
        <dbReference type="EMBL" id="TFK64005.1"/>
    </source>
</evidence>
<keyword evidence="2" id="KW-1185">Reference proteome</keyword>
<evidence type="ECO:0000313" key="2">
    <source>
        <dbReference type="Proteomes" id="UP000308600"/>
    </source>
</evidence>
<dbReference type="EMBL" id="ML208493">
    <property type="protein sequence ID" value="TFK64005.1"/>
    <property type="molecule type" value="Genomic_DNA"/>
</dbReference>
<proteinExistence type="predicted"/>
<dbReference type="Proteomes" id="UP000308600">
    <property type="component" value="Unassembled WGS sequence"/>
</dbReference>
<gene>
    <name evidence="1" type="ORF">BDN72DRAFT_289836</name>
</gene>